<evidence type="ECO:0000313" key="4">
    <source>
        <dbReference type="Proteomes" id="UP000245761"/>
    </source>
</evidence>
<dbReference type="EMBL" id="QEMT01000043">
    <property type="protein sequence ID" value="PWH58523.1"/>
    <property type="molecule type" value="Genomic_DNA"/>
</dbReference>
<evidence type="ECO:0000313" key="2">
    <source>
        <dbReference type="EMBL" id="PWH58523.1"/>
    </source>
</evidence>
<reference evidence="3" key="2">
    <citation type="submission" date="2021-02" db="EMBL/GenBank/DDBJ databases">
        <title>Co-localization of colistin and carbapenem -resistance genes on a novel transferable IncHI2 plasmid in Escherichia coli from chicken-origin.</title>
        <authorList>
            <person name="Hoffmann M."/>
            <person name="Balkey M."/>
            <person name="Ronco T."/>
            <person name="Hendriksen R.S."/>
        </authorList>
    </citation>
    <scope>NUCLEOTIDE SEQUENCE</scope>
    <source>
        <strain evidence="3">CFSAN083829</strain>
    </source>
</reference>
<dbReference type="RefSeq" id="WP_029490300.1">
    <property type="nucleotide sequence ID" value="NZ_CAXTRC010000002.1"/>
</dbReference>
<dbReference type="Proteomes" id="UP000245761">
    <property type="component" value="Unassembled WGS sequence"/>
</dbReference>
<sequence>MKRAYKEIANDILQNYHLTLANEGVAYDEQSFRAMQGGILGLYIAATASGDLEALAELKVIYPKELGEDLIKPYLIEELA</sequence>
<proteinExistence type="predicted"/>
<evidence type="ECO:0000313" key="1">
    <source>
        <dbReference type="EMBL" id="MDK2697241.1"/>
    </source>
</evidence>
<dbReference type="AlphaFoldDB" id="A0A2U2V5G6"/>
<gene>
    <name evidence="2" type="ORF">DD762_20490</name>
    <name evidence="3" type="ORF">JNP96_14925</name>
    <name evidence="1" type="ORF">QO046_23455</name>
</gene>
<evidence type="ECO:0000313" key="3">
    <source>
        <dbReference type="EMBL" id="QRZ95227.1"/>
    </source>
</evidence>
<dbReference type="EMBL" id="JASMQD010000001">
    <property type="protein sequence ID" value="MDK2697241.1"/>
    <property type="molecule type" value="Genomic_DNA"/>
</dbReference>
<protein>
    <recommendedName>
        <fullName evidence="5">DUF4754 domain-containing protein</fullName>
    </recommendedName>
</protein>
<dbReference type="EMBL" id="CP070393">
    <property type="protein sequence ID" value="QRZ95227.1"/>
    <property type="molecule type" value="Genomic_DNA"/>
</dbReference>
<dbReference type="Proteomes" id="UP001223829">
    <property type="component" value="Unassembled WGS sequence"/>
</dbReference>
<reference evidence="1" key="3">
    <citation type="submission" date="2023-05" db="EMBL/GenBank/DDBJ databases">
        <title>Efficient inhibition of multidrug-resistant Escherichia coli by a new antibiotic combination.</title>
        <authorList>
            <person name="Lin T."/>
        </authorList>
    </citation>
    <scope>NUCLEOTIDE SEQUENCE</scope>
    <source>
        <strain evidence="1">YmmD45</strain>
    </source>
</reference>
<organism evidence="2 4">
    <name type="scientific">Escherichia coli</name>
    <dbReference type="NCBI Taxonomy" id="562"/>
    <lineage>
        <taxon>Bacteria</taxon>
        <taxon>Pseudomonadati</taxon>
        <taxon>Pseudomonadota</taxon>
        <taxon>Gammaproteobacteria</taxon>
        <taxon>Enterobacterales</taxon>
        <taxon>Enterobacteriaceae</taxon>
        <taxon>Escherichia</taxon>
    </lineage>
</organism>
<name>A0A2U2V5G6_ECOLX</name>
<dbReference type="Proteomes" id="UP000663166">
    <property type="component" value="Chromosome"/>
</dbReference>
<accession>A0A2U2V5G6</accession>
<evidence type="ECO:0008006" key="5">
    <source>
        <dbReference type="Google" id="ProtNLM"/>
    </source>
</evidence>
<reference evidence="2 4" key="1">
    <citation type="submission" date="2018-04" db="EMBL/GenBank/DDBJ databases">
        <title>Draft Genomic Sequencing Of Potential Extraintestinal Pathogenic Escherichia coli B8S56 Isolated from Retail Chicken Skin.</title>
        <authorList>
            <person name="Xu A."/>
            <person name="Tilman S."/>
            <person name="Wisser-Parker K."/>
            <person name="Scullen O.J."/>
            <person name="Sommers C."/>
        </authorList>
    </citation>
    <scope>NUCLEOTIDE SEQUENCE [LARGE SCALE GENOMIC DNA]</scope>
    <source>
        <strain evidence="2 4">B8S56</strain>
    </source>
</reference>